<reference evidence="1 2" key="1">
    <citation type="submission" date="2019-03" db="EMBL/GenBank/DDBJ databases">
        <title>Sequencing 25 genomes of Wallemia mellicola.</title>
        <authorList>
            <person name="Gostincar C."/>
        </authorList>
    </citation>
    <scope>NUCLEOTIDE SEQUENCE [LARGE SCALE GENOMIC DNA]</scope>
    <source>
        <strain evidence="1 2">EXF-757</strain>
    </source>
</reference>
<protein>
    <submittedName>
        <fullName evidence="1">Uncharacterized protein</fullName>
    </submittedName>
</protein>
<gene>
    <name evidence="1" type="ORF">E3Q01_02936</name>
</gene>
<name>A0A4T0LW69_9BASI</name>
<dbReference type="Proteomes" id="UP000310708">
    <property type="component" value="Unassembled WGS sequence"/>
</dbReference>
<dbReference type="EMBL" id="SPRX01000037">
    <property type="protein sequence ID" value="TIC64142.1"/>
    <property type="molecule type" value="Genomic_DNA"/>
</dbReference>
<dbReference type="AlphaFoldDB" id="A0A4T0LW69"/>
<evidence type="ECO:0000313" key="2">
    <source>
        <dbReference type="Proteomes" id="UP000310708"/>
    </source>
</evidence>
<sequence length="113" mass="13583">MRPAGVLRKEKFALRLEHVVPVYAQIPGNQFIQEGDTRDKSKNLGIPFDEARYETLKWFRMDFERNRWESDPDRIKYQIQSMQREIKNSLPNYDLSMRPAEGFPRFWKQSSTE</sequence>
<evidence type="ECO:0000313" key="1">
    <source>
        <dbReference type="EMBL" id="TIC64142.1"/>
    </source>
</evidence>
<comment type="caution">
    <text evidence="1">The sequence shown here is derived from an EMBL/GenBank/DDBJ whole genome shotgun (WGS) entry which is preliminary data.</text>
</comment>
<accession>A0A4T0LW69</accession>
<proteinExistence type="predicted"/>
<organism evidence="1 2">
    <name type="scientific">Wallemia mellicola</name>
    <dbReference type="NCBI Taxonomy" id="1708541"/>
    <lineage>
        <taxon>Eukaryota</taxon>
        <taxon>Fungi</taxon>
        <taxon>Dikarya</taxon>
        <taxon>Basidiomycota</taxon>
        <taxon>Wallemiomycotina</taxon>
        <taxon>Wallemiomycetes</taxon>
        <taxon>Wallemiales</taxon>
        <taxon>Wallemiaceae</taxon>
        <taxon>Wallemia</taxon>
    </lineage>
</organism>